<keyword evidence="2" id="KW-1185">Reference proteome</keyword>
<gene>
    <name evidence="1" type="ORF">CAOG_009286</name>
</gene>
<dbReference type="InParanoid" id="A0A0D2WI27"/>
<proteinExistence type="predicted"/>
<reference evidence="2" key="1">
    <citation type="submission" date="2011-02" db="EMBL/GenBank/DDBJ databases">
        <title>The Genome Sequence of Capsaspora owczarzaki ATCC 30864.</title>
        <authorList>
            <person name="Russ C."/>
            <person name="Cuomo C."/>
            <person name="Burger G."/>
            <person name="Gray M.W."/>
            <person name="Holland P.W.H."/>
            <person name="King N."/>
            <person name="Lang F.B.F."/>
            <person name="Roger A.J."/>
            <person name="Ruiz-Trillo I."/>
            <person name="Young S.K."/>
            <person name="Zeng Q."/>
            <person name="Gargeya S."/>
            <person name="Alvarado L."/>
            <person name="Berlin A."/>
            <person name="Chapman S.B."/>
            <person name="Chen Z."/>
            <person name="Freedman E."/>
            <person name="Gellesch M."/>
            <person name="Goldberg J."/>
            <person name="Griggs A."/>
            <person name="Gujja S."/>
            <person name="Heilman E."/>
            <person name="Heiman D."/>
            <person name="Howarth C."/>
            <person name="Mehta T."/>
            <person name="Neiman D."/>
            <person name="Pearson M."/>
            <person name="Roberts A."/>
            <person name="Saif S."/>
            <person name="Shea T."/>
            <person name="Shenoy N."/>
            <person name="Sisk P."/>
            <person name="Stolte C."/>
            <person name="Sykes S."/>
            <person name="White J."/>
            <person name="Yandava C."/>
            <person name="Haas B."/>
            <person name="Nusbaum C."/>
            <person name="Birren B."/>
        </authorList>
    </citation>
    <scope>NUCLEOTIDE SEQUENCE</scope>
    <source>
        <strain evidence="2">ATCC 30864</strain>
    </source>
</reference>
<organism evidence="1 2">
    <name type="scientific">Capsaspora owczarzaki (strain ATCC 30864)</name>
    <dbReference type="NCBI Taxonomy" id="595528"/>
    <lineage>
        <taxon>Eukaryota</taxon>
        <taxon>Filasterea</taxon>
        <taxon>Capsaspora</taxon>
    </lineage>
</organism>
<dbReference type="Proteomes" id="UP000008743">
    <property type="component" value="Unassembled WGS sequence"/>
</dbReference>
<dbReference type="AlphaFoldDB" id="A0A0D2WI27"/>
<dbReference type="EMBL" id="KE346360">
    <property type="protein sequence ID" value="KJE88528.1"/>
    <property type="molecule type" value="Genomic_DNA"/>
</dbReference>
<name>A0A0D2WI27_CAPO3</name>
<evidence type="ECO:0000313" key="1">
    <source>
        <dbReference type="EMBL" id="KJE88528.1"/>
    </source>
</evidence>
<protein>
    <submittedName>
        <fullName evidence="1">Uncharacterized protein</fullName>
    </submittedName>
</protein>
<evidence type="ECO:0000313" key="2">
    <source>
        <dbReference type="Proteomes" id="UP000008743"/>
    </source>
</evidence>
<sequence length="103" mass="11858">MAKSVNNQCTVCFELAEESSQSQNAEHKANSASRAVVVFRPWCCSTEVYDWLLSCCLSESQICSKRCKRAFFRRFRFRLNNSPAPPSRPRLDLTFDCKNLQVL</sequence>
<accession>A0A0D2WI27</accession>